<name>A0A4Y9ZV17_9AGAM</name>
<reference evidence="2 3" key="1">
    <citation type="submission" date="2019-02" db="EMBL/GenBank/DDBJ databases">
        <title>Genome sequencing of the rare red list fungi Hericium alpestre (H. flagellum).</title>
        <authorList>
            <person name="Buettner E."/>
            <person name="Kellner H."/>
        </authorList>
    </citation>
    <scope>NUCLEOTIDE SEQUENCE [LARGE SCALE GENOMIC DNA]</scope>
    <source>
        <strain evidence="2 3">DSM 108284</strain>
    </source>
</reference>
<gene>
    <name evidence="2" type="ORF">EWM64_g6014</name>
</gene>
<organism evidence="2 3">
    <name type="scientific">Hericium alpestre</name>
    <dbReference type="NCBI Taxonomy" id="135208"/>
    <lineage>
        <taxon>Eukaryota</taxon>
        <taxon>Fungi</taxon>
        <taxon>Dikarya</taxon>
        <taxon>Basidiomycota</taxon>
        <taxon>Agaricomycotina</taxon>
        <taxon>Agaricomycetes</taxon>
        <taxon>Russulales</taxon>
        <taxon>Hericiaceae</taxon>
        <taxon>Hericium</taxon>
    </lineage>
</organism>
<keyword evidence="1" id="KW-1133">Transmembrane helix</keyword>
<dbReference type="STRING" id="135208.A0A4Y9ZV17"/>
<proteinExistence type="predicted"/>
<evidence type="ECO:0000256" key="1">
    <source>
        <dbReference type="SAM" id="Phobius"/>
    </source>
</evidence>
<evidence type="ECO:0000313" key="2">
    <source>
        <dbReference type="EMBL" id="TFY78000.1"/>
    </source>
</evidence>
<protein>
    <submittedName>
        <fullName evidence="2">Uncharacterized protein</fullName>
    </submittedName>
</protein>
<evidence type="ECO:0000313" key="3">
    <source>
        <dbReference type="Proteomes" id="UP000298061"/>
    </source>
</evidence>
<keyword evidence="3" id="KW-1185">Reference proteome</keyword>
<keyword evidence="1" id="KW-0472">Membrane</keyword>
<accession>A0A4Y9ZV17</accession>
<dbReference type="AlphaFoldDB" id="A0A4Y9ZV17"/>
<keyword evidence="1" id="KW-0812">Transmembrane</keyword>
<dbReference type="OrthoDB" id="3358017at2759"/>
<dbReference type="EMBL" id="SFCI01000772">
    <property type="protein sequence ID" value="TFY78000.1"/>
    <property type="molecule type" value="Genomic_DNA"/>
</dbReference>
<comment type="caution">
    <text evidence="2">The sequence shown here is derived from an EMBL/GenBank/DDBJ whole genome shotgun (WGS) entry which is preliminary data.</text>
</comment>
<dbReference type="Proteomes" id="UP000298061">
    <property type="component" value="Unassembled WGS sequence"/>
</dbReference>
<sequence>MLGGIVFQMVTILVYTVLALEFFLRVFTDKPLRDVTASPEQMARASTAKRLTGTCDADVLDGAMIIGAMYTLNFLHPGFLLRDAISTSTEDASTADNVFAGATADKDEAGFSDSTSKIWKPVASAGAI</sequence>
<feature type="transmembrane region" description="Helical" evidence="1">
    <location>
        <begin position="6"/>
        <end position="24"/>
    </location>
</feature>